<dbReference type="Gene3D" id="3.30.565.10">
    <property type="entry name" value="Histidine kinase-like ATPase, C-terminal domain"/>
    <property type="match status" value="1"/>
</dbReference>
<dbReference type="Gene3D" id="3.30.450.20">
    <property type="entry name" value="PAS domain"/>
    <property type="match status" value="2"/>
</dbReference>
<dbReference type="PANTHER" id="PTHR42878:SF15">
    <property type="entry name" value="BACTERIOPHYTOCHROME"/>
    <property type="match status" value="1"/>
</dbReference>
<evidence type="ECO:0000259" key="8">
    <source>
        <dbReference type="PROSITE" id="PS50109"/>
    </source>
</evidence>
<dbReference type="Proteomes" id="UP000545507">
    <property type="component" value="Unassembled WGS sequence"/>
</dbReference>
<keyword evidence="5" id="KW-0808">Transferase</keyword>
<dbReference type="InterPro" id="IPR003594">
    <property type="entry name" value="HATPase_dom"/>
</dbReference>
<dbReference type="PROSITE" id="PS50109">
    <property type="entry name" value="HIS_KIN"/>
    <property type="match status" value="1"/>
</dbReference>
<dbReference type="InterPro" id="IPR003661">
    <property type="entry name" value="HisK_dim/P_dom"/>
</dbReference>
<dbReference type="InterPro" id="IPR000700">
    <property type="entry name" value="PAS-assoc_C"/>
</dbReference>
<organism evidence="11 12">
    <name type="scientific">Hydrogenophaga aromaticivorans</name>
    <dbReference type="NCBI Taxonomy" id="2610898"/>
    <lineage>
        <taxon>Bacteria</taxon>
        <taxon>Pseudomonadati</taxon>
        <taxon>Pseudomonadota</taxon>
        <taxon>Betaproteobacteria</taxon>
        <taxon>Burkholderiales</taxon>
        <taxon>Comamonadaceae</taxon>
        <taxon>Hydrogenophaga</taxon>
    </lineage>
</organism>
<dbReference type="InterPro" id="IPR013655">
    <property type="entry name" value="PAS_fold_3"/>
</dbReference>
<feature type="domain" description="PAC" evidence="10">
    <location>
        <begin position="86"/>
        <end position="140"/>
    </location>
</feature>
<dbReference type="EC" id="2.7.13.3" evidence="3"/>
<comment type="caution">
    <text evidence="11">The sequence shown here is derived from an EMBL/GenBank/DDBJ whole genome shotgun (WGS) entry which is preliminary data.</text>
</comment>
<keyword evidence="4" id="KW-0597">Phosphoprotein</keyword>
<dbReference type="InterPro" id="IPR000014">
    <property type="entry name" value="PAS"/>
</dbReference>
<dbReference type="SUPFAM" id="SSF55785">
    <property type="entry name" value="PYP-like sensor domain (PAS domain)"/>
    <property type="match status" value="2"/>
</dbReference>
<dbReference type="InterPro" id="IPR005467">
    <property type="entry name" value="His_kinase_dom"/>
</dbReference>
<dbReference type="InterPro" id="IPR036890">
    <property type="entry name" value="HATPase_C_sf"/>
</dbReference>
<dbReference type="SMART" id="SM00086">
    <property type="entry name" value="PAC"/>
    <property type="match status" value="2"/>
</dbReference>
<evidence type="ECO:0000256" key="5">
    <source>
        <dbReference type="ARBA" id="ARBA00022679"/>
    </source>
</evidence>
<dbReference type="Pfam" id="PF08447">
    <property type="entry name" value="PAS_3"/>
    <property type="match status" value="1"/>
</dbReference>
<evidence type="ECO:0000259" key="9">
    <source>
        <dbReference type="PROSITE" id="PS50112"/>
    </source>
</evidence>
<evidence type="ECO:0000256" key="3">
    <source>
        <dbReference type="ARBA" id="ARBA00012438"/>
    </source>
</evidence>
<dbReference type="SMART" id="SM00387">
    <property type="entry name" value="HATPase_c"/>
    <property type="match status" value="1"/>
</dbReference>
<dbReference type="PANTHER" id="PTHR42878">
    <property type="entry name" value="TWO-COMPONENT HISTIDINE KINASE"/>
    <property type="match status" value="1"/>
</dbReference>
<proteinExistence type="predicted"/>
<dbReference type="GO" id="GO:0005886">
    <property type="term" value="C:plasma membrane"/>
    <property type="evidence" value="ECO:0007669"/>
    <property type="project" value="UniProtKB-SubCell"/>
</dbReference>
<dbReference type="SUPFAM" id="SSF47384">
    <property type="entry name" value="Homodimeric domain of signal transducing histidine kinase"/>
    <property type="match status" value="1"/>
</dbReference>
<dbReference type="PROSITE" id="PS50112">
    <property type="entry name" value="PAS"/>
    <property type="match status" value="1"/>
</dbReference>
<dbReference type="CDD" id="cd00130">
    <property type="entry name" value="PAS"/>
    <property type="match status" value="2"/>
</dbReference>
<dbReference type="SMART" id="SM00091">
    <property type="entry name" value="PAS"/>
    <property type="match status" value="2"/>
</dbReference>
<comment type="subcellular location">
    <subcellularLocation>
        <location evidence="2">Cell inner membrane</location>
        <topology evidence="2">Multi-pass membrane protein</topology>
    </subcellularLocation>
</comment>
<comment type="catalytic activity">
    <reaction evidence="1">
        <text>ATP + protein L-histidine = ADP + protein N-phospho-L-histidine.</text>
        <dbReference type="EC" id="2.7.13.3"/>
    </reaction>
</comment>
<evidence type="ECO:0000256" key="1">
    <source>
        <dbReference type="ARBA" id="ARBA00000085"/>
    </source>
</evidence>
<dbReference type="PROSITE" id="PS50113">
    <property type="entry name" value="PAC"/>
    <property type="match status" value="1"/>
</dbReference>
<dbReference type="AlphaFoldDB" id="A0A7Y8GUZ3"/>
<dbReference type="InterPro" id="IPR035965">
    <property type="entry name" value="PAS-like_dom_sf"/>
</dbReference>
<evidence type="ECO:0000256" key="6">
    <source>
        <dbReference type="ARBA" id="ARBA00022777"/>
    </source>
</evidence>
<dbReference type="Gene3D" id="1.10.287.130">
    <property type="match status" value="1"/>
</dbReference>
<dbReference type="SMART" id="SM00388">
    <property type="entry name" value="HisKA"/>
    <property type="match status" value="1"/>
</dbReference>
<dbReference type="RefSeq" id="WP_177135177.1">
    <property type="nucleotide sequence ID" value="NZ_VYGV01000006.1"/>
</dbReference>
<dbReference type="InterPro" id="IPR050351">
    <property type="entry name" value="BphY/WalK/GraS-like"/>
</dbReference>
<dbReference type="Pfam" id="PF08448">
    <property type="entry name" value="PAS_4"/>
    <property type="match status" value="1"/>
</dbReference>
<dbReference type="EMBL" id="VYGV01000006">
    <property type="protein sequence ID" value="NWF45335.1"/>
    <property type="molecule type" value="Genomic_DNA"/>
</dbReference>
<evidence type="ECO:0000313" key="12">
    <source>
        <dbReference type="Proteomes" id="UP000545507"/>
    </source>
</evidence>
<dbReference type="NCBIfam" id="TIGR00229">
    <property type="entry name" value="sensory_box"/>
    <property type="match status" value="1"/>
</dbReference>
<dbReference type="FunFam" id="3.30.565.10:FF:000006">
    <property type="entry name" value="Sensor histidine kinase WalK"/>
    <property type="match status" value="1"/>
</dbReference>
<feature type="domain" description="PAS" evidence="9">
    <location>
        <begin position="17"/>
        <end position="84"/>
    </location>
</feature>
<evidence type="ECO:0000256" key="2">
    <source>
        <dbReference type="ARBA" id="ARBA00004429"/>
    </source>
</evidence>
<keyword evidence="7" id="KW-0472">Membrane</keyword>
<feature type="domain" description="Histidine kinase" evidence="8">
    <location>
        <begin position="297"/>
        <end position="512"/>
    </location>
</feature>
<dbReference type="InterPro" id="IPR013656">
    <property type="entry name" value="PAS_4"/>
</dbReference>
<evidence type="ECO:0000259" key="10">
    <source>
        <dbReference type="PROSITE" id="PS50113"/>
    </source>
</evidence>
<sequence>MNDALEIDDLTLWLGMLEKVVDGSTNMVVVTDRERRIKWVNATYSRVTGWSLPECIGKRPRELLHGPQTSAEELSRLASLIRQGQSVSNFELVNHKKSGEPYHVALNIEPIRDAHGEVCAYLSIQSDITERRQQERHTVELKQRLEVAQRLARLGRIDTEVETGRPRWSSEVFRILGMVPDEAPREFEGLLAFTVPEDVSDLRRSLADGVEAGEELDVEFRVIGRHGQQRWVRCRGVPACEDGRYTLPRSWSVQDITFYKMRLEEKRQRNEELNQLVLARTRKLEESNRALEEFSCALSHDLRSPLRHVAGFAHLIKENLAKGSVDDCLGFCDRIVQAAGRMQNLIEGLLSFSRMGREGLNVERVDLDAMLREVVVGLHDDAGLRNIQWRIAPDLPAIQGDAVLLREVWINLLDNALKYTGHRDISEVEIGWHPHPDGPVFFVRDNGIGFDPEHAQKLFGMFQRLHSEPQFKGDGIGLALVRRIVESHGGRIWATSKLNQGATFYFLLPNIADSAMPSDWGAVESVHAIGCRCGDSQAVEPGLQS</sequence>
<evidence type="ECO:0000313" key="11">
    <source>
        <dbReference type="EMBL" id="NWF45335.1"/>
    </source>
</evidence>
<dbReference type="Pfam" id="PF02518">
    <property type="entry name" value="HATPase_c"/>
    <property type="match status" value="1"/>
</dbReference>
<protein>
    <recommendedName>
        <fullName evidence="3">histidine kinase</fullName>
        <ecNumber evidence="3">2.7.13.3</ecNumber>
    </recommendedName>
</protein>
<dbReference type="SUPFAM" id="SSF55874">
    <property type="entry name" value="ATPase domain of HSP90 chaperone/DNA topoisomerase II/histidine kinase"/>
    <property type="match status" value="1"/>
</dbReference>
<dbReference type="PRINTS" id="PR00344">
    <property type="entry name" value="BCTRLSENSOR"/>
</dbReference>
<name>A0A7Y8GUZ3_9BURK</name>
<dbReference type="InterPro" id="IPR001610">
    <property type="entry name" value="PAC"/>
</dbReference>
<dbReference type="InterPro" id="IPR036097">
    <property type="entry name" value="HisK_dim/P_sf"/>
</dbReference>
<keyword evidence="12" id="KW-1185">Reference proteome</keyword>
<dbReference type="GO" id="GO:0000155">
    <property type="term" value="F:phosphorelay sensor kinase activity"/>
    <property type="evidence" value="ECO:0007669"/>
    <property type="project" value="InterPro"/>
</dbReference>
<reference evidence="11 12" key="1">
    <citation type="submission" date="2019-09" db="EMBL/GenBank/DDBJ databases">
        <title>Hydrogenophaga aromatica sp. nov., isolated from a para-xylene-degrading enrichment culture.</title>
        <authorList>
            <person name="Tancsics A."/>
            <person name="Banerjee S."/>
        </authorList>
    </citation>
    <scope>NUCLEOTIDE SEQUENCE [LARGE SCALE GENOMIC DNA]</scope>
    <source>
        <strain evidence="11 12">D2P1</strain>
    </source>
</reference>
<evidence type="ECO:0000256" key="7">
    <source>
        <dbReference type="ARBA" id="ARBA00023136"/>
    </source>
</evidence>
<evidence type="ECO:0000256" key="4">
    <source>
        <dbReference type="ARBA" id="ARBA00022553"/>
    </source>
</evidence>
<gene>
    <name evidence="11" type="ORF">F3K02_08755</name>
</gene>
<keyword evidence="6" id="KW-0418">Kinase</keyword>
<dbReference type="InterPro" id="IPR004358">
    <property type="entry name" value="Sig_transdc_His_kin-like_C"/>
</dbReference>
<dbReference type="GO" id="GO:0007234">
    <property type="term" value="P:osmosensory signaling via phosphorelay pathway"/>
    <property type="evidence" value="ECO:0007669"/>
    <property type="project" value="TreeGrafter"/>
</dbReference>
<dbReference type="CDD" id="cd00082">
    <property type="entry name" value="HisKA"/>
    <property type="match status" value="1"/>
</dbReference>
<dbReference type="Pfam" id="PF00512">
    <property type="entry name" value="HisKA"/>
    <property type="match status" value="1"/>
</dbReference>
<accession>A0A7Y8GUZ3</accession>
<dbReference type="GO" id="GO:0000156">
    <property type="term" value="F:phosphorelay response regulator activity"/>
    <property type="evidence" value="ECO:0007669"/>
    <property type="project" value="TreeGrafter"/>
</dbReference>
<dbReference type="GO" id="GO:0030295">
    <property type="term" value="F:protein kinase activator activity"/>
    <property type="evidence" value="ECO:0007669"/>
    <property type="project" value="TreeGrafter"/>
</dbReference>